<proteinExistence type="predicted"/>
<evidence type="ECO:0000313" key="1">
    <source>
        <dbReference type="EMBL" id="KAF7185559.1"/>
    </source>
</evidence>
<sequence length="100" mass="10901">MCAPLTVNCQQRKHRLTLTNRLIPCINPGSELCKSGEAPPSQTWQVSPTDCVAPKLSNGTIDESKCLSNLAQYGEKVWKMNQGLEEKKNGKGKGGKCVVQ</sequence>
<dbReference type="EMBL" id="JABCIY010000316">
    <property type="protein sequence ID" value="KAF7185559.1"/>
    <property type="molecule type" value="Genomic_DNA"/>
</dbReference>
<dbReference type="Proteomes" id="UP000660729">
    <property type="component" value="Unassembled WGS sequence"/>
</dbReference>
<dbReference type="OrthoDB" id="3623508at2759"/>
<organism evidence="1 2">
    <name type="scientific">Pseudocercospora fuligena</name>
    <dbReference type="NCBI Taxonomy" id="685502"/>
    <lineage>
        <taxon>Eukaryota</taxon>
        <taxon>Fungi</taxon>
        <taxon>Dikarya</taxon>
        <taxon>Ascomycota</taxon>
        <taxon>Pezizomycotina</taxon>
        <taxon>Dothideomycetes</taxon>
        <taxon>Dothideomycetidae</taxon>
        <taxon>Mycosphaerellales</taxon>
        <taxon>Mycosphaerellaceae</taxon>
        <taxon>Pseudocercospora</taxon>
    </lineage>
</organism>
<name>A0A8H6R5L0_9PEZI</name>
<evidence type="ECO:0000313" key="2">
    <source>
        <dbReference type="Proteomes" id="UP000660729"/>
    </source>
</evidence>
<accession>A0A8H6R5L0</accession>
<gene>
    <name evidence="1" type="ORF">HII31_13056</name>
</gene>
<comment type="caution">
    <text evidence="1">The sequence shown here is derived from an EMBL/GenBank/DDBJ whole genome shotgun (WGS) entry which is preliminary data.</text>
</comment>
<reference evidence="1" key="1">
    <citation type="submission" date="2020-04" db="EMBL/GenBank/DDBJ databases">
        <title>Draft genome resource of the tomato pathogen Pseudocercospora fuligena.</title>
        <authorList>
            <person name="Zaccaron A."/>
        </authorList>
    </citation>
    <scope>NUCLEOTIDE SEQUENCE</scope>
    <source>
        <strain evidence="1">PF001</strain>
    </source>
</reference>
<dbReference type="AlphaFoldDB" id="A0A8H6R5L0"/>
<keyword evidence="2" id="KW-1185">Reference proteome</keyword>
<protein>
    <submittedName>
        <fullName evidence="1">Uncharacterized protein</fullName>
    </submittedName>
</protein>